<name>A0A972JKH1_9GAMM</name>
<dbReference type="SUPFAM" id="SSF52374">
    <property type="entry name" value="Nucleotidylyl transferase"/>
    <property type="match status" value="1"/>
</dbReference>
<comment type="function">
    <text evidence="1 11">Catalyzes the reversible adenylation of nicotinate mononucleotide (NaMN) to nicotinic acid adenine dinucleotide (NaAD).</text>
</comment>
<keyword evidence="14" id="KW-1185">Reference proteome</keyword>
<dbReference type="GO" id="GO:0009435">
    <property type="term" value="P:NAD+ biosynthetic process"/>
    <property type="evidence" value="ECO:0007669"/>
    <property type="project" value="UniProtKB-UniRule"/>
</dbReference>
<dbReference type="NCBIfam" id="NF000839">
    <property type="entry name" value="PRK00071.1-1"/>
    <property type="match status" value="1"/>
</dbReference>
<dbReference type="NCBIfam" id="TIGR00125">
    <property type="entry name" value="cyt_tran_rel"/>
    <property type="match status" value="1"/>
</dbReference>
<dbReference type="Proteomes" id="UP000737113">
    <property type="component" value="Unassembled WGS sequence"/>
</dbReference>
<accession>A0A972JKH1</accession>
<evidence type="ECO:0000256" key="9">
    <source>
        <dbReference type="ARBA" id="ARBA00023027"/>
    </source>
</evidence>
<feature type="domain" description="Cytidyltransferase-like" evidence="12">
    <location>
        <begin position="5"/>
        <end position="181"/>
    </location>
</feature>
<keyword evidence="5 11" id="KW-0808">Transferase</keyword>
<gene>
    <name evidence="11 13" type="primary">nadD</name>
    <name evidence="13" type="ORF">HC757_18535</name>
</gene>
<dbReference type="InterPro" id="IPR005248">
    <property type="entry name" value="NadD/NMNAT"/>
</dbReference>
<keyword evidence="7 11" id="KW-0547">Nucleotide-binding</keyword>
<dbReference type="GO" id="GO:0004515">
    <property type="term" value="F:nicotinate-nucleotide adenylyltransferase activity"/>
    <property type="evidence" value="ECO:0007669"/>
    <property type="project" value="UniProtKB-UniRule"/>
</dbReference>
<evidence type="ECO:0000313" key="13">
    <source>
        <dbReference type="EMBL" id="NMH67148.1"/>
    </source>
</evidence>
<evidence type="ECO:0000256" key="1">
    <source>
        <dbReference type="ARBA" id="ARBA00002324"/>
    </source>
</evidence>
<organism evidence="13 14">
    <name type="scientific">Shewanella salipaludis</name>
    <dbReference type="NCBI Taxonomy" id="2723052"/>
    <lineage>
        <taxon>Bacteria</taxon>
        <taxon>Pseudomonadati</taxon>
        <taxon>Pseudomonadota</taxon>
        <taxon>Gammaproteobacteria</taxon>
        <taxon>Alteromonadales</taxon>
        <taxon>Shewanellaceae</taxon>
        <taxon>Shewanella</taxon>
    </lineage>
</organism>
<protein>
    <recommendedName>
        <fullName evidence="11">Probable nicotinate-nucleotide adenylyltransferase</fullName>
        <ecNumber evidence="11">2.7.7.18</ecNumber>
    </recommendedName>
    <alternativeName>
        <fullName evidence="11">Deamido-NAD(+) diphosphorylase</fullName>
    </alternativeName>
    <alternativeName>
        <fullName evidence="11">Deamido-NAD(+) pyrophosphorylase</fullName>
    </alternativeName>
    <alternativeName>
        <fullName evidence="11">Nicotinate mononucleotide adenylyltransferase</fullName>
        <shortName evidence="11">NaMN adenylyltransferase</shortName>
    </alternativeName>
</protein>
<keyword evidence="8 11" id="KW-0067">ATP-binding</keyword>
<evidence type="ECO:0000256" key="7">
    <source>
        <dbReference type="ARBA" id="ARBA00022741"/>
    </source>
</evidence>
<dbReference type="PANTHER" id="PTHR39321:SF3">
    <property type="entry name" value="PHOSPHOPANTETHEINE ADENYLYLTRANSFERASE"/>
    <property type="match status" value="1"/>
</dbReference>
<comment type="pathway">
    <text evidence="2 11">Cofactor biosynthesis; NAD(+) biosynthesis; deamido-NAD(+) from nicotinate D-ribonucleotide: step 1/1.</text>
</comment>
<evidence type="ECO:0000256" key="6">
    <source>
        <dbReference type="ARBA" id="ARBA00022695"/>
    </source>
</evidence>
<evidence type="ECO:0000256" key="10">
    <source>
        <dbReference type="ARBA" id="ARBA00048721"/>
    </source>
</evidence>
<proteinExistence type="inferred from homology"/>
<dbReference type="InterPro" id="IPR014729">
    <property type="entry name" value="Rossmann-like_a/b/a_fold"/>
</dbReference>
<evidence type="ECO:0000259" key="12">
    <source>
        <dbReference type="Pfam" id="PF01467"/>
    </source>
</evidence>
<sequence length="209" mass="23642">MRIGILGGTFDPIHYGHIRPAQEVKQQLGLDEIWLMPNHVPPHKQAPNVTAAQRLAMVAAVCAELDGFEPCDIEINRNSPSYTVTTLEQLKRRYPQHEFLFLLGMDSFIGLPSWHEWRRLFELTNLVLCRRPGWQLASSDPMFAELENRRATVAALGSRPNGLIFPVDIPPQPFSSTEIRRQLALGRLPGDALAPSTQAYIRAHGLYRR</sequence>
<evidence type="ECO:0000256" key="2">
    <source>
        <dbReference type="ARBA" id="ARBA00005019"/>
    </source>
</evidence>
<evidence type="ECO:0000313" key="14">
    <source>
        <dbReference type="Proteomes" id="UP000737113"/>
    </source>
</evidence>
<dbReference type="AlphaFoldDB" id="A0A972JKH1"/>
<evidence type="ECO:0000256" key="5">
    <source>
        <dbReference type="ARBA" id="ARBA00022679"/>
    </source>
</evidence>
<dbReference type="HAMAP" id="MF_00244">
    <property type="entry name" value="NaMN_adenylyltr"/>
    <property type="match status" value="1"/>
</dbReference>
<evidence type="ECO:0000256" key="3">
    <source>
        <dbReference type="ARBA" id="ARBA00009014"/>
    </source>
</evidence>
<evidence type="ECO:0000256" key="11">
    <source>
        <dbReference type="HAMAP-Rule" id="MF_00244"/>
    </source>
</evidence>
<dbReference type="GO" id="GO:0005524">
    <property type="term" value="F:ATP binding"/>
    <property type="evidence" value="ECO:0007669"/>
    <property type="project" value="UniProtKB-KW"/>
</dbReference>
<reference evidence="13" key="1">
    <citation type="submission" date="2020-04" db="EMBL/GenBank/DDBJ databases">
        <title>Description of Shewanella salipaludis sp. nov., isolated from a salt marsh.</title>
        <authorList>
            <person name="Park S."/>
            <person name="Yoon J.-H."/>
        </authorList>
    </citation>
    <scope>NUCLEOTIDE SEQUENCE</scope>
    <source>
        <strain evidence="13">SHSM-M6</strain>
    </source>
</reference>
<keyword evidence="6 11" id="KW-0548">Nucleotidyltransferase</keyword>
<evidence type="ECO:0000256" key="8">
    <source>
        <dbReference type="ARBA" id="ARBA00022840"/>
    </source>
</evidence>
<comment type="caution">
    <text evidence="13">The sequence shown here is derived from an EMBL/GenBank/DDBJ whole genome shotgun (WGS) entry which is preliminary data.</text>
</comment>
<dbReference type="NCBIfam" id="NF000840">
    <property type="entry name" value="PRK00071.1-3"/>
    <property type="match status" value="1"/>
</dbReference>
<dbReference type="PANTHER" id="PTHR39321">
    <property type="entry name" value="NICOTINATE-NUCLEOTIDE ADENYLYLTRANSFERASE-RELATED"/>
    <property type="match status" value="1"/>
</dbReference>
<comment type="catalytic activity">
    <reaction evidence="10 11">
        <text>nicotinate beta-D-ribonucleotide + ATP + H(+) = deamido-NAD(+) + diphosphate</text>
        <dbReference type="Rhea" id="RHEA:22860"/>
        <dbReference type="ChEBI" id="CHEBI:15378"/>
        <dbReference type="ChEBI" id="CHEBI:30616"/>
        <dbReference type="ChEBI" id="CHEBI:33019"/>
        <dbReference type="ChEBI" id="CHEBI:57502"/>
        <dbReference type="ChEBI" id="CHEBI:58437"/>
        <dbReference type="EC" id="2.7.7.18"/>
    </reaction>
</comment>
<comment type="similarity">
    <text evidence="3 11">Belongs to the NadD family.</text>
</comment>
<dbReference type="CDD" id="cd02165">
    <property type="entry name" value="NMNAT"/>
    <property type="match status" value="1"/>
</dbReference>
<evidence type="ECO:0000256" key="4">
    <source>
        <dbReference type="ARBA" id="ARBA00022642"/>
    </source>
</evidence>
<dbReference type="NCBIfam" id="TIGR00482">
    <property type="entry name" value="nicotinate (nicotinamide) nucleotide adenylyltransferase"/>
    <property type="match status" value="1"/>
</dbReference>
<dbReference type="EMBL" id="JAAXYH010000023">
    <property type="protein sequence ID" value="NMH67148.1"/>
    <property type="molecule type" value="Genomic_DNA"/>
</dbReference>
<keyword evidence="9 11" id="KW-0520">NAD</keyword>
<dbReference type="RefSeq" id="WP_169565920.1">
    <property type="nucleotide sequence ID" value="NZ_JAAXYH010000023.1"/>
</dbReference>
<dbReference type="InterPro" id="IPR004821">
    <property type="entry name" value="Cyt_trans-like"/>
</dbReference>
<keyword evidence="4 11" id="KW-0662">Pyridine nucleotide biosynthesis</keyword>
<dbReference type="Pfam" id="PF01467">
    <property type="entry name" value="CTP_transf_like"/>
    <property type="match status" value="1"/>
</dbReference>
<dbReference type="EC" id="2.7.7.18" evidence="11"/>
<dbReference type="Gene3D" id="3.40.50.620">
    <property type="entry name" value="HUPs"/>
    <property type="match status" value="1"/>
</dbReference>